<dbReference type="PANTHER" id="PTHR24148:SF78">
    <property type="entry name" value="HETEROKARYON INCOMPATIBILITY DOMAIN-CONTAINING PROTEIN"/>
    <property type="match status" value="1"/>
</dbReference>
<dbReference type="Pfam" id="PF00023">
    <property type="entry name" value="Ank"/>
    <property type="match status" value="1"/>
</dbReference>
<dbReference type="SUPFAM" id="SSF48403">
    <property type="entry name" value="Ankyrin repeat"/>
    <property type="match status" value="1"/>
</dbReference>
<dbReference type="PANTHER" id="PTHR24148">
    <property type="entry name" value="ANKYRIN REPEAT DOMAIN-CONTAINING PROTEIN 39 HOMOLOG-RELATED"/>
    <property type="match status" value="1"/>
</dbReference>
<feature type="repeat" description="ANK" evidence="1">
    <location>
        <begin position="713"/>
        <end position="741"/>
    </location>
</feature>
<dbReference type="GeneID" id="41964167"/>
<evidence type="ECO:0000313" key="4">
    <source>
        <dbReference type="RefSeq" id="XP_030978302.1"/>
    </source>
</evidence>
<evidence type="ECO:0000256" key="1">
    <source>
        <dbReference type="PROSITE-ProRule" id="PRU00023"/>
    </source>
</evidence>
<dbReference type="Proteomes" id="UP000515153">
    <property type="component" value="Unplaced"/>
</dbReference>
<dbReference type="Gene3D" id="1.25.40.20">
    <property type="entry name" value="Ankyrin repeat-containing domain"/>
    <property type="match status" value="1"/>
</dbReference>
<proteinExistence type="predicted"/>
<keyword evidence="3" id="KW-1185">Reference proteome</keyword>
<accession>A0A6P8ATS2</accession>
<dbReference type="InterPro" id="IPR036770">
    <property type="entry name" value="Ankyrin_rpt-contain_sf"/>
</dbReference>
<feature type="domain" description="Heterokaryon incompatibility" evidence="2">
    <location>
        <begin position="52"/>
        <end position="249"/>
    </location>
</feature>
<organism evidence="3 4">
    <name type="scientific">Pyricularia grisea</name>
    <name type="common">Crabgrass-specific blast fungus</name>
    <name type="synonym">Magnaporthe grisea</name>
    <dbReference type="NCBI Taxonomy" id="148305"/>
    <lineage>
        <taxon>Eukaryota</taxon>
        <taxon>Fungi</taxon>
        <taxon>Dikarya</taxon>
        <taxon>Ascomycota</taxon>
        <taxon>Pezizomycotina</taxon>
        <taxon>Sordariomycetes</taxon>
        <taxon>Sordariomycetidae</taxon>
        <taxon>Magnaporthales</taxon>
        <taxon>Pyriculariaceae</taxon>
        <taxon>Pyricularia</taxon>
    </lineage>
</organism>
<dbReference type="InterPro" id="IPR052895">
    <property type="entry name" value="HetReg/Transcr_Mod"/>
</dbReference>
<keyword evidence="1" id="KW-0040">ANK repeat</keyword>
<gene>
    <name evidence="4" type="ORF">PgNI_09272</name>
</gene>
<dbReference type="InterPro" id="IPR002110">
    <property type="entry name" value="Ankyrin_rpt"/>
</dbReference>
<reference evidence="4" key="1">
    <citation type="journal article" date="2019" name="Mol. Biol. Evol.">
        <title>Blast fungal genomes show frequent chromosomal changes, gene gains and losses, and effector gene turnover.</title>
        <authorList>
            <person name="Gomez Luciano L.B."/>
            <person name="Jason Tsai I."/>
            <person name="Chuma I."/>
            <person name="Tosa Y."/>
            <person name="Chen Y.H."/>
            <person name="Li J.Y."/>
            <person name="Li M.Y."/>
            <person name="Jade Lu M.Y."/>
            <person name="Nakayashiki H."/>
            <person name="Li W.H."/>
        </authorList>
    </citation>
    <scope>NUCLEOTIDE SEQUENCE</scope>
    <source>
        <strain evidence="4">NI907</strain>
    </source>
</reference>
<evidence type="ECO:0000313" key="3">
    <source>
        <dbReference type="Proteomes" id="UP000515153"/>
    </source>
</evidence>
<dbReference type="SMART" id="SM00248">
    <property type="entry name" value="ANK"/>
    <property type="match status" value="2"/>
</dbReference>
<reference evidence="4" key="2">
    <citation type="submission" date="2019-10" db="EMBL/GenBank/DDBJ databases">
        <authorList>
            <consortium name="NCBI Genome Project"/>
        </authorList>
    </citation>
    <scope>NUCLEOTIDE SEQUENCE</scope>
    <source>
        <strain evidence="4">NI907</strain>
    </source>
</reference>
<dbReference type="RefSeq" id="XP_030978302.1">
    <property type="nucleotide sequence ID" value="XM_031129259.1"/>
</dbReference>
<protein>
    <recommendedName>
        <fullName evidence="2">Heterokaryon incompatibility domain-containing protein</fullName>
    </recommendedName>
</protein>
<evidence type="ECO:0000259" key="2">
    <source>
        <dbReference type="Pfam" id="PF06985"/>
    </source>
</evidence>
<dbReference type="AlphaFoldDB" id="A0A6P8ATS2"/>
<dbReference type="PROSITE" id="PS50088">
    <property type="entry name" value="ANK_REPEAT"/>
    <property type="match status" value="1"/>
</dbReference>
<name>A0A6P8ATS2_PYRGI</name>
<dbReference type="KEGG" id="pgri:PgNI_09272"/>
<dbReference type="Pfam" id="PF06985">
    <property type="entry name" value="HET"/>
    <property type="match status" value="1"/>
</dbReference>
<reference evidence="4" key="3">
    <citation type="submission" date="2025-08" db="UniProtKB">
        <authorList>
            <consortium name="RefSeq"/>
        </authorList>
    </citation>
    <scope>IDENTIFICATION</scope>
    <source>
        <strain evidence="4">NI907</strain>
    </source>
</reference>
<dbReference type="InterPro" id="IPR010730">
    <property type="entry name" value="HET"/>
</dbReference>
<sequence length="803" mass="92135">MEALYEYEPLDLGPDAVRVCRLFPRTQDLQAPDVIRCEIFPVLLHEVKGMLYDALSYTWGCDGATNEFVKHPIVMNDKRHYVTTNLFNALRNIRLDDRERVVWIDALCINQADNDERSLQVAQMAKTYKYAVRVLIWLGPGDFETGAIIRWMDALDKAVRARPEFDEKQSLPILWKRVLQIQGYSVRNRLHLRYSSNKRHRLSISFEEALDVGGWEGYHMLPTLTESEQKAIPSLYRAAWFRRVWVIQEAANAQSACVMYGRYSVPSSTFALVPQLFNFEIPSGTKHVLDIMPGPLRQNSWWKDKRDLGTILNKFGQSCEASDERDRVYALLGIASDTASSKGLLPNYKADTSEVVRQTAAFLMADAEKNCNAELWMPHLPQWTMEEFLKVLPQPGSSVLQWTLQQELPEAIAFMAEPGETSDSMNESKWPGPSDSLDDRPCSLVWRVVASKPQYRKLLGVILLRPDIDPDIKHNKKTPLVQAAQLRNWQLFHRLLVHHRVKRWAMQEHSEFLWERPEPRALRDPKIMDLLSHTLRVFLLNLPGLARDGLLGATGKVDHPLYYASQELLSLQHNIDNLIENDLQSIIHILSRSIFTEATRFRFDLARQQSWPAYLKSSLVSDYIAAHLGLGFDLKDLWLYAEKECLLLLAVGLEDLPALSTLLGLKLSLDRYPLCPLLVVATVTRNVVIARMLLENGSNPNIPYDIVDRMVWPLQIAVMNRQMDMARLLLDHKADPNQESQGVLAPIEIAEAWEDDDMVNLLVERKVARKDNVRWDLPPPKKIGKKQPMIRALFDFLTGKAWK</sequence>